<name>A0A0H5C5B8_CYBJN</name>
<evidence type="ECO:0000256" key="1">
    <source>
        <dbReference type="SAM" id="MobiDB-lite"/>
    </source>
</evidence>
<gene>
    <name evidence="4" type="ORF">BN1211_3715</name>
</gene>
<feature type="compositionally biased region" description="Basic residues" evidence="1">
    <location>
        <begin position="450"/>
        <end position="462"/>
    </location>
</feature>
<evidence type="ECO:0000256" key="3">
    <source>
        <dbReference type="SAM" id="SignalP"/>
    </source>
</evidence>
<protein>
    <submittedName>
        <fullName evidence="4">Uncharacterized protein</fullName>
    </submittedName>
</protein>
<feature type="region of interest" description="Disordered" evidence="1">
    <location>
        <begin position="589"/>
        <end position="641"/>
    </location>
</feature>
<feature type="chain" id="PRO_5005216520" evidence="3">
    <location>
        <begin position="21"/>
        <end position="731"/>
    </location>
</feature>
<proteinExistence type="predicted"/>
<feature type="signal peptide" evidence="3">
    <location>
        <begin position="1"/>
        <end position="20"/>
    </location>
</feature>
<evidence type="ECO:0000256" key="2">
    <source>
        <dbReference type="SAM" id="Phobius"/>
    </source>
</evidence>
<accession>A0A0H5C5B8</accession>
<feature type="transmembrane region" description="Helical" evidence="2">
    <location>
        <begin position="712"/>
        <end position="730"/>
    </location>
</feature>
<reference evidence="5" key="1">
    <citation type="journal article" date="2015" name="J. Biotechnol.">
        <title>The structure of the Cyberlindnera jadinii genome and its relation to Candida utilis analyzed by the occurrence of single nucleotide polymorphisms.</title>
        <authorList>
            <person name="Rupp O."/>
            <person name="Brinkrolf K."/>
            <person name="Buerth C."/>
            <person name="Kunigo M."/>
            <person name="Schneider J."/>
            <person name="Jaenicke S."/>
            <person name="Goesmann A."/>
            <person name="Puehler A."/>
            <person name="Jaeger K.-E."/>
            <person name="Ernst J.F."/>
        </authorList>
    </citation>
    <scope>NUCLEOTIDE SEQUENCE [LARGE SCALE GENOMIC DNA]</scope>
    <source>
        <strain evidence="5">ATCC 18201 / CBS 1600 / BCRC 20928 / JCM 3617 / NBRC 0987 / NRRL Y-1542</strain>
    </source>
</reference>
<sequence length="731" mass="81108">MKYNRVLLMLTVMHTVFVRGLYPNGEDSLVPADFRSLNTEGGVVYPVEATRDELLRLDLLEGLFDPPNTNVDVDIGLESDSLRNGALMSSVSKLALGTPQGALTAERDDILLEEVRALERPSKVHLVVTLTTTSTTYVEETRPLDAVEAETTVTVTSTEIEQSTLLLSMSLSVSSQFDDVPEVPLQEAAILHNSESQLVPLTANGIREIFKETLLSLKDEISKKFANNGNRDDRDEVPPDPLPQPTLTNEPTPGESEQLDVNDIHSFIKELIRTVNNNVPQSTIEDNGLSAPALEEPPASTLQEDSELVDEVEQNQNLIELYGLGDRDLKEIEKYEKFLSLSRFKDLPEDIITDIIDFVRAKDKHQFIDNFRHRPFLKGIAIDVTSTDGGSPSDDDDSKGDDNDGINGISDFEEIQQDSPPVSSEQELNANGLLSSILESQISSKEGTSRKKASGKKKKLKKPPSSLMGSLEQRAIPNKLKSEDRDRTDEGFTSLDQKFTTKFNRNKKKVLKSKKKAPPIYDNVDAEEQQDDFYNPEAELFDGFPKQANKEGRHGMTSGTNHNIHFERNNIKALAVEESIDSHNVDITEVEPPSQLANGTVSDATTSTSPHPSQPTREALEDPSLEESYSLEGNTGRSDNHHKYMGVLQREQLETKAKAKLKQRDSIMRNPSLLFDKANSGSNRGKTPNVGGHYKGEFFDFTSKSTSLRAGVFHHVGLILCSFTLLFFLLA</sequence>
<evidence type="ECO:0000313" key="4">
    <source>
        <dbReference type="EMBL" id="CEP23186.1"/>
    </source>
</evidence>
<feature type="compositionally biased region" description="Polar residues" evidence="1">
    <location>
        <begin position="595"/>
        <end position="604"/>
    </location>
</feature>
<dbReference type="AlphaFoldDB" id="A0A0H5C5B8"/>
<keyword evidence="3" id="KW-0732">Signal</keyword>
<keyword evidence="2" id="KW-1133">Transmembrane helix</keyword>
<feature type="region of interest" description="Disordered" evidence="1">
    <location>
        <begin position="384"/>
        <end position="409"/>
    </location>
</feature>
<evidence type="ECO:0000313" key="5">
    <source>
        <dbReference type="Proteomes" id="UP000038830"/>
    </source>
</evidence>
<keyword evidence="2" id="KW-0812">Transmembrane</keyword>
<feature type="compositionally biased region" description="Low complexity" evidence="1">
    <location>
        <begin position="605"/>
        <end position="616"/>
    </location>
</feature>
<feature type="compositionally biased region" description="Basic and acidic residues" evidence="1">
    <location>
        <begin position="480"/>
        <end position="489"/>
    </location>
</feature>
<feature type="region of interest" description="Disordered" evidence="1">
    <location>
        <begin position="439"/>
        <end position="489"/>
    </location>
</feature>
<keyword evidence="2" id="KW-0472">Membrane</keyword>
<dbReference type="Proteomes" id="UP000038830">
    <property type="component" value="Unassembled WGS sequence"/>
</dbReference>
<organism evidence="4 5">
    <name type="scientific">Cyberlindnera jadinii (strain ATCC 18201 / CBS 1600 / BCRC 20928 / JCM 3617 / NBRC 0987 / NRRL Y-1542)</name>
    <name type="common">Torula yeast</name>
    <name type="synonym">Candida utilis</name>
    <dbReference type="NCBI Taxonomy" id="983966"/>
    <lineage>
        <taxon>Eukaryota</taxon>
        <taxon>Fungi</taxon>
        <taxon>Dikarya</taxon>
        <taxon>Ascomycota</taxon>
        <taxon>Saccharomycotina</taxon>
        <taxon>Saccharomycetes</taxon>
        <taxon>Phaffomycetales</taxon>
        <taxon>Phaffomycetaceae</taxon>
        <taxon>Cyberlindnera</taxon>
    </lineage>
</organism>
<dbReference type="EMBL" id="CDQK01000004">
    <property type="protein sequence ID" value="CEP23186.1"/>
    <property type="molecule type" value="Genomic_DNA"/>
</dbReference>
<feature type="region of interest" description="Disordered" evidence="1">
    <location>
        <begin position="226"/>
        <end position="258"/>
    </location>
</feature>